<proteinExistence type="predicted"/>
<sequence length="69" mass="7182">MEATAVPVLRQSLSLSASTVVCWEMRMSEAKVERLECVTSSRTLSSAGSCSLDDDDMPAASSSLPGGGE</sequence>
<protein>
    <submittedName>
        <fullName evidence="2">Uncharacterized protein</fullName>
    </submittedName>
</protein>
<dbReference type="AlphaFoldDB" id="A0A0A9VCV6"/>
<evidence type="ECO:0000313" key="2">
    <source>
        <dbReference type="EMBL" id="JAD83846.1"/>
    </source>
</evidence>
<feature type="region of interest" description="Disordered" evidence="1">
    <location>
        <begin position="42"/>
        <end position="69"/>
    </location>
</feature>
<reference evidence="2" key="1">
    <citation type="submission" date="2014-09" db="EMBL/GenBank/DDBJ databases">
        <authorList>
            <person name="Magalhaes I.L.F."/>
            <person name="Oliveira U."/>
            <person name="Santos F.R."/>
            <person name="Vidigal T.H.D.A."/>
            <person name="Brescovit A.D."/>
            <person name="Santos A.J."/>
        </authorList>
    </citation>
    <scope>NUCLEOTIDE SEQUENCE</scope>
    <source>
        <tissue evidence="2">Shoot tissue taken approximately 20 cm above the soil surface</tissue>
    </source>
</reference>
<organism evidence="2">
    <name type="scientific">Arundo donax</name>
    <name type="common">Giant reed</name>
    <name type="synonym">Donax arundinaceus</name>
    <dbReference type="NCBI Taxonomy" id="35708"/>
    <lineage>
        <taxon>Eukaryota</taxon>
        <taxon>Viridiplantae</taxon>
        <taxon>Streptophyta</taxon>
        <taxon>Embryophyta</taxon>
        <taxon>Tracheophyta</taxon>
        <taxon>Spermatophyta</taxon>
        <taxon>Magnoliopsida</taxon>
        <taxon>Liliopsida</taxon>
        <taxon>Poales</taxon>
        <taxon>Poaceae</taxon>
        <taxon>PACMAD clade</taxon>
        <taxon>Arundinoideae</taxon>
        <taxon>Arundineae</taxon>
        <taxon>Arundo</taxon>
    </lineage>
</organism>
<name>A0A0A9VCV6_ARUDO</name>
<reference evidence="2" key="2">
    <citation type="journal article" date="2015" name="Data Brief">
        <title>Shoot transcriptome of the giant reed, Arundo donax.</title>
        <authorList>
            <person name="Barrero R.A."/>
            <person name="Guerrero F.D."/>
            <person name="Moolhuijzen P."/>
            <person name="Goolsby J.A."/>
            <person name="Tidwell J."/>
            <person name="Bellgard S.E."/>
            <person name="Bellgard M.I."/>
        </authorList>
    </citation>
    <scope>NUCLEOTIDE SEQUENCE</scope>
    <source>
        <tissue evidence="2">Shoot tissue taken approximately 20 cm above the soil surface</tissue>
    </source>
</reference>
<feature type="compositionally biased region" description="Polar residues" evidence="1">
    <location>
        <begin position="60"/>
        <end position="69"/>
    </location>
</feature>
<dbReference type="EMBL" id="GBRH01214049">
    <property type="protein sequence ID" value="JAD83846.1"/>
    <property type="molecule type" value="Transcribed_RNA"/>
</dbReference>
<accession>A0A0A9VCV6</accession>
<evidence type="ECO:0000256" key="1">
    <source>
        <dbReference type="SAM" id="MobiDB-lite"/>
    </source>
</evidence>